<dbReference type="GO" id="GO:0061630">
    <property type="term" value="F:ubiquitin protein ligase activity"/>
    <property type="evidence" value="ECO:0007669"/>
    <property type="project" value="TreeGrafter"/>
</dbReference>
<name>A0AAW0LNY7_QUESU</name>
<dbReference type="GO" id="GO:0031624">
    <property type="term" value="F:ubiquitin conjugating enzyme binding"/>
    <property type="evidence" value="ECO:0007669"/>
    <property type="project" value="TreeGrafter"/>
</dbReference>
<dbReference type="PANTHER" id="PTHR31531">
    <property type="entry name" value="E3 UBIQUITIN-PROTEIN LIGASE E3D FAMILY MEMBER"/>
    <property type="match status" value="1"/>
</dbReference>
<keyword evidence="2" id="KW-1185">Reference proteome</keyword>
<dbReference type="EMBL" id="PKMF04000066">
    <property type="protein sequence ID" value="KAK7853368.1"/>
    <property type="molecule type" value="Genomic_DNA"/>
</dbReference>
<dbReference type="AlphaFoldDB" id="A0AAW0LNY7"/>
<dbReference type="GO" id="GO:0051865">
    <property type="term" value="P:protein autoubiquitination"/>
    <property type="evidence" value="ECO:0007669"/>
    <property type="project" value="TreeGrafter"/>
</dbReference>
<dbReference type="GO" id="GO:0005634">
    <property type="term" value="C:nucleus"/>
    <property type="evidence" value="ECO:0007669"/>
    <property type="project" value="TreeGrafter"/>
</dbReference>
<gene>
    <name evidence="1" type="ORF">CFP56_036097</name>
</gene>
<organism evidence="1 2">
    <name type="scientific">Quercus suber</name>
    <name type="common">Cork oak</name>
    <dbReference type="NCBI Taxonomy" id="58331"/>
    <lineage>
        <taxon>Eukaryota</taxon>
        <taxon>Viridiplantae</taxon>
        <taxon>Streptophyta</taxon>
        <taxon>Embryophyta</taxon>
        <taxon>Tracheophyta</taxon>
        <taxon>Spermatophyta</taxon>
        <taxon>Magnoliopsida</taxon>
        <taxon>eudicotyledons</taxon>
        <taxon>Gunneridae</taxon>
        <taxon>Pentapetalae</taxon>
        <taxon>rosids</taxon>
        <taxon>fabids</taxon>
        <taxon>Fagales</taxon>
        <taxon>Fagaceae</taxon>
        <taxon>Quercus</taxon>
    </lineage>
</organism>
<evidence type="ECO:0000313" key="2">
    <source>
        <dbReference type="Proteomes" id="UP000237347"/>
    </source>
</evidence>
<accession>A0AAW0LNY7</accession>
<evidence type="ECO:0008006" key="3">
    <source>
        <dbReference type="Google" id="ProtNLM"/>
    </source>
</evidence>
<dbReference type="InterPro" id="IPR019193">
    <property type="entry name" value="UBQ-conj_enz_E2-bd_prot"/>
</dbReference>
<protein>
    <recommendedName>
        <fullName evidence="3">Ubiquitin-conjugating enzyme E2C-binding protein</fullName>
    </recommendedName>
</protein>
<dbReference type="GO" id="GO:0006513">
    <property type="term" value="P:protein monoubiquitination"/>
    <property type="evidence" value="ECO:0007669"/>
    <property type="project" value="TreeGrafter"/>
</dbReference>
<proteinExistence type="predicted"/>
<dbReference type="GO" id="GO:0030332">
    <property type="term" value="F:cyclin binding"/>
    <property type="evidence" value="ECO:0007669"/>
    <property type="project" value="TreeGrafter"/>
</dbReference>
<dbReference type="PANTHER" id="PTHR31531:SF2">
    <property type="entry name" value="E3 UBIQUITIN-PROTEIN LIGASE E3D"/>
    <property type="match status" value="1"/>
</dbReference>
<reference evidence="1 2" key="1">
    <citation type="journal article" date="2018" name="Sci. Data">
        <title>The draft genome sequence of cork oak.</title>
        <authorList>
            <person name="Ramos A.M."/>
            <person name="Usie A."/>
            <person name="Barbosa P."/>
            <person name="Barros P.M."/>
            <person name="Capote T."/>
            <person name="Chaves I."/>
            <person name="Simoes F."/>
            <person name="Abreu I."/>
            <person name="Carrasquinho I."/>
            <person name="Faro C."/>
            <person name="Guimaraes J.B."/>
            <person name="Mendonca D."/>
            <person name="Nobrega F."/>
            <person name="Rodrigues L."/>
            <person name="Saibo N.J.M."/>
            <person name="Varela M.C."/>
            <person name="Egas C."/>
            <person name="Matos J."/>
            <person name="Miguel C.M."/>
            <person name="Oliveira M.M."/>
            <person name="Ricardo C.P."/>
            <person name="Goncalves S."/>
        </authorList>
    </citation>
    <scope>NUCLEOTIDE SEQUENCE [LARGE SCALE GENOMIC DNA]</scope>
    <source>
        <strain evidence="2">cv. HL8</strain>
    </source>
</reference>
<evidence type="ECO:0000313" key="1">
    <source>
        <dbReference type="EMBL" id="KAK7853368.1"/>
    </source>
</evidence>
<dbReference type="GO" id="GO:0005829">
    <property type="term" value="C:cytosol"/>
    <property type="evidence" value="ECO:0007669"/>
    <property type="project" value="TreeGrafter"/>
</dbReference>
<dbReference type="GO" id="GO:0000151">
    <property type="term" value="C:ubiquitin ligase complex"/>
    <property type="evidence" value="ECO:0007669"/>
    <property type="project" value="TreeGrafter"/>
</dbReference>
<sequence>MSSAEENPRKWRFTWEAQSQIPILRLFLFDSHTKPSIQCQNLKVHLNLSQSLLQCLNCCWKCLLTKSPSPRGIFWEIHFFELQAFVFVSVFKRAKSKLAQCRAMSSAEENPRKWRFTWEAQSQIPILRLFLFDSHTKPSIQCQNLKVHLNLSQSLLQLRWFDDRHVSLRVPIPRVLLDPEWPLSFTAFDDHIQVKLVLLLPVDHPIVSSFDSVLNFSQGLENASFDASKPLEMDSDLKMLSSSEGVHFHCRSCSFKLTKTPLRDFVEMPSVNWREAADNWFGNCCCSFGGVSEKLVNGYANSYTYAKGMCHLSSTTVTLCKDDLMEWKFPDQVGCQRYDPELDFNGDNVFTEASLDSRSNCGRVITCDEPSEEMPASDESKLMHFKDENFAAKFSCEVTEEETNDDASFPLLLESVDSDLSKDVASATGCCVHVESNVINHVDEDWKHQVSETTEIKANQKSFLNGFLGNIFMVRSFNYSVDVEWIEYVCPQCSSLLGAYPCGNGYAPVDFGVRLFKCYVSTCLPVSGSGDLFRKYTLERMFASQLLESAEDESTYRTVVRDVKTKSPLLQIVLLNPNSWSCTGFCEAAEGANTGPISKMDLYPVTKVLFSDCSKNTDFHSRMIKDWETKNLADEVFMLTRQIKELIKSLVSGKDLLPLSCSCLQGLSLSSIQRSNLYRLNKLFNLSKEIMFLNSK</sequence>
<comment type="caution">
    <text evidence="1">The sequence shown here is derived from an EMBL/GenBank/DDBJ whole genome shotgun (WGS) entry which is preliminary data.</text>
</comment>
<dbReference type="GO" id="GO:0043161">
    <property type="term" value="P:proteasome-mediated ubiquitin-dependent protein catabolic process"/>
    <property type="evidence" value="ECO:0007669"/>
    <property type="project" value="TreeGrafter"/>
</dbReference>
<feature type="non-terminal residue" evidence="1">
    <location>
        <position position="696"/>
    </location>
</feature>
<dbReference type="GO" id="GO:0000209">
    <property type="term" value="P:protein polyubiquitination"/>
    <property type="evidence" value="ECO:0007669"/>
    <property type="project" value="TreeGrafter"/>
</dbReference>
<dbReference type="Proteomes" id="UP000237347">
    <property type="component" value="Unassembled WGS sequence"/>
</dbReference>